<gene>
    <name evidence="1" type="ORF">L1987_14520</name>
</gene>
<evidence type="ECO:0000313" key="2">
    <source>
        <dbReference type="Proteomes" id="UP001056120"/>
    </source>
</evidence>
<reference evidence="2" key="1">
    <citation type="journal article" date="2022" name="Mol. Ecol. Resour.">
        <title>The genomes of chicory, endive, great burdock and yacon provide insights into Asteraceae palaeo-polyploidization history and plant inulin production.</title>
        <authorList>
            <person name="Fan W."/>
            <person name="Wang S."/>
            <person name="Wang H."/>
            <person name="Wang A."/>
            <person name="Jiang F."/>
            <person name="Liu H."/>
            <person name="Zhao H."/>
            <person name="Xu D."/>
            <person name="Zhang Y."/>
        </authorList>
    </citation>
    <scope>NUCLEOTIDE SEQUENCE [LARGE SCALE GENOMIC DNA]</scope>
    <source>
        <strain evidence="2">cv. Yunnan</strain>
    </source>
</reference>
<protein>
    <submittedName>
        <fullName evidence="1">Uncharacterized protein</fullName>
    </submittedName>
</protein>
<accession>A0ACB9J4L4</accession>
<keyword evidence="2" id="KW-1185">Reference proteome</keyword>
<proteinExistence type="predicted"/>
<dbReference type="Proteomes" id="UP001056120">
    <property type="component" value="Linkage Group LG05"/>
</dbReference>
<name>A0ACB9J4L4_9ASTR</name>
<dbReference type="EMBL" id="CM042022">
    <property type="protein sequence ID" value="KAI3814873.1"/>
    <property type="molecule type" value="Genomic_DNA"/>
</dbReference>
<reference evidence="1 2" key="2">
    <citation type="journal article" date="2022" name="Mol. Ecol. Resour.">
        <title>The genomes of chicory, endive, great burdock and yacon provide insights into Asteraceae paleo-polyploidization history and plant inulin production.</title>
        <authorList>
            <person name="Fan W."/>
            <person name="Wang S."/>
            <person name="Wang H."/>
            <person name="Wang A."/>
            <person name="Jiang F."/>
            <person name="Liu H."/>
            <person name="Zhao H."/>
            <person name="Xu D."/>
            <person name="Zhang Y."/>
        </authorList>
    </citation>
    <scope>NUCLEOTIDE SEQUENCE [LARGE SCALE GENOMIC DNA]</scope>
    <source>
        <strain evidence="2">cv. Yunnan</strain>
        <tissue evidence="1">Leaves</tissue>
    </source>
</reference>
<comment type="caution">
    <text evidence="1">The sequence shown here is derived from an EMBL/GenBank/DDBJ whole genome shotgun (WGS) entry which is preliminary data.</text>
</comment>
<organism evidence="1 2">
    <name type="scientific">Smallanthus sonchifolius</name>
    <dbReference type="NCBI Taxonomy" id="185202"/>
    <lineage>
        <taxon>Eukaryota</taxon>
        <taxon>Viridiplantae</taxon>
        <taxon>Streptophyta</taxon>
        <taxon>Embryophyta</taxon>
        <taxon>Tracheophyta</taxon>
        <taxon>Spermatophyta</taxon>
        <taxon>Magnoliopsida</taxon>
        <taxon>eudicotyledons</taxon>
        <taxon>Gunneridae</taxon>
        <taxon>Pentapetalae</taxon>
        <taxon>asterids</taxon>
        <taxon>campanulids</taxon>
        <taxon>Asterales</taxon>
        <taxon>Asteraceae</taxon>
        <taxon>Asteroideae</taxon>
        <taxon>Heliantheae alliance</taxon>
        <taxon>Millerieae</taxon>
        <taxon>Smallanthus</taxon>
    </lineage>
</organism>
<sequence>MEDRFTPKFSLGVSQEQTTQKGVEEEEDEMHADIDHESVNQDPEAGKDNLIEEMDLKTSSENINLQRLTGRTKVASESLRSPYLVREVDITKSKTKEDDWKDEKAEKEEKNKGHEIIEYVLY</sequence>
<evidence type="ECO:0000313" key="1">
    <source>
        <dbReference type="EMBL" id="KAI3814873.1"/>
    </source>
</evidence>